<keyword evidence="2" id="KW-0732">Signal</keyword>
<dbReference type="AlphaFoldDB" id="A0A3L6DJC8"/>
<evidence type="ECO:0000256" key="2">
    <source>
        <dbReference type="SAM" id="SignalP"/>
    </source>
</evidence>
<feature type="compositionally biased region" description="Basic residues" evidence="1">
    <location>
        <begin position="34"/>
        <end position="48"/>
    </location>
</feature>
<proteinExistence type="predicted"/>
<feature type="region of interest" description="Disordered" evidence="1">
    <location>
        <begin position="32"/>
        <end position="93"/>
    </location>
</feature>
<comment type="caution">
    <text evidence="3">The sequence shown here is derived from an EMBL/GenBank/DDBJ whole genome shotgun (WGS) entry which is preliminary data.</text>
</comment>
<sequence length="121" mass="13265">MAASLLFLAAELLFLAAELLFSLPRSPIRGSQGHIRRAHVNPHSHPPRKTAPGHSSRHARTHSPLHDRGWLTVKGGTDGNPGVQPYSPEAGRIQESESAVEHVLWSSYRERPPWISVSGPC</sequence>
<evidence type="ECO:0000256" key="1">
    <source>
        <dbReference type="SAM" id="MobiDB-lite"/>
    </source>
</evidence>
<reference evidence="3 4" key="1">
    <citation type="journal article" date="2018" name="Nat. Genet.">
        <title>Extensive intraspecific gene order and gene structural variations between Mo17 and other maize genomes.</title>
        <authorList>
            <person name="Sun S."/>
            <person name="Zhou Y."/>
            <person name="Chen J."/>
            <person name="Shi J."/>
            <person name="Zhao H."/>
            <person name="Zhao H."/>
            <person name="Song W."/>
            <person name="Zhang M."/>
            <person name="Cui Y."/>
            <person name="Dong X."/>
            <person name="Liu H."/>
            <person name="Ma X."/>
            <person name="Jiao Y."/>
            <person name="Wang B."/>
            <person name="Wei X."/>
            <person name="Stein J.C."/>
            <person name="Glaubitz J.C."/>
            <person name="Lu F."/>
            <person name="Yu G."/>
            <person name="Liang C."/>
            <person name="Fengler K."/>
            <person name="Li B."/>
            <person name="Rafalski A."/>
            <person name="Schnable P.S."/>
            <person name="Ware D.H."/>
            <person name="Buckler E.S."/>
            <person name="Lai J."/>
        </authorList>
    </citation>
    <scope>NUCLEOTIDE SEQUENCE [LARGE SCALE GENOMIC DNA]</scope>
    <source>
        <strain evidence="4">cv. Missouri 17</strain>
        <tissue evidence="3">Seedling</tissue>
    </source>
</reference>
<dbReference type="Proteomes" id="UP000251960">
    <property type="component" value="Chromosome 9"/>
</dbReference>
<dbReference type="EMBL" id="NCVQ01000010">
    <property type="protein sequence ID" value="PWZ07601.1"/>
    <property type="molecule type" value="Genomic_DNA"/>
</dbReference>
<accession>A0A3L6DJC8</accession>
<protein>
    <submittedName>
        <fullName evidence="3">Uncharacterized protein</fullName>
    </submittedName>
</protein>
<evidence type="ECO:0000313" key="4">
    <source>
        <dbReference type="Proteomes" id="UP000251960"/>
    </source>
</evidence>
<feature type="chain" id="PRO_5018161724" evidence="2">
    <location>
        <begin position="18"/>
        <end position="121"/>
    </location>
</feature>
<organism evidence="3 4">
    <name type="scientific">Zea mays</name>
    <name type="common">Maize</name>
    <dbReference type="NCBI Taxonomy" id="4577"/>
    <lineage>
        <taxon>Eukaryota</taxon>
        <taxon>Viridiplantae</taxon>
        <taxon>Streptophyta</taxon>
        <taxon>Embryophyta</taxon>
        <taxon>Tracheophyta</taxon>
        <taxon>Spermatophyta</taxon>
        <taxon>Magnoliopsida</taxon>
        <taxon>Liliopsida</taxon>
        <taxon>Poales</taxon>
        <taxon>Poaceae</taxon>
        <taxon>PACMAD clade</taxon>
        <taxon>Panicoideae</taxon>
        <taxon>Andropogonodae</taxon>
        <taxon>Andropogoneae</taxon>
        <taxon>Tripsacinae</taxon>
        <taxon>Zea</taxon>
    </lineage>
</organism>
<evidence type="ECO:0000313" key="3">
    <source>
        <dbReference type="EMBL" id="PWZ07601.1"/>
    </source>
</evidence>
<feature type="signal peptide" evidence="2">
    <location>
        <begin position="1"/>
        <end position="17"/>
    </location>
</feature>
<gene>
    <name evidence="3" type="ORF">Zm00014a_032286</name>
</gene>
<name>A0A3L6DJC8_MAIZE</name>